<keyword evidence="2" id="KW-1185">Reference proteome</keyword>
<dbReference type="Proteomes" id="UP000593562">
    <property type="component" value="Unassembled WGS sequence"/>
</dbReference>
<reference evidence="1 2" key="1">
    <citation type="journal article" date="2020" name="Nat. Commun.">
        <title>Genome of Tripterygium wilfordii and identification of cytochrome P450 involved in triptolide biosynthesis.</title>
        <authorList>
            <person name="Tu L."/>
            <person name="Su P."/>
            <person name="Zhang Z."/>
            <person name="Gao L."/>
            <person name="Wang J."/>
            <person name="Hu T."/>
            <person name="Zhou J."/>
            <person name="Zhang Y."/>
            <person name="Zhao Y."/>
            <person name="Liu Y."/>
            <person name="Song Y."/>
            <person name="Tong Y."/>
            <person name="Lu Y."/>
            <person name="Yang J."/>
            <person name="Xu C."/>
            <person name="Jia M."/>
            <person name="Peters R.J."/>
            <person name="Huang L."/>
            <person name="Gao W."/>
        </authorList>
    </citation>
    <scope>NUCLEOTIDE SEQUENCE [LARGE SCALE GENOMIC DNA]</scope>
    <source>
        <strain evidence="2">cv. XIE 37</strain>
        <tissue evidence="1">Leaf</tissue>
    </source>
</reference>
<comment type="caution">
    <text evidence="1">The sequence shown here is derived from an EMBL/GenBank/DDBJ whole genome shotgun (WGS) entry which is preliminary data.</text>
</comment>
<sequence length="440" mass="48438">MWNRLSGSFNASAKKKTRDVVMKSNALPVETSFKLPSPLPTWPPGEGFASGVIDLGGGLQVRQISTFNKIWTVQQGGPDDKGASFFEPFPIPEGFSMLGCYGQPNSRQLSGWVLVGKDYTDDASNGALKKPVDYTLVLSSESLNIKKEGNGYFWLPVPPDGYRAVGLIITNSPEKPSADRVRCVRTDLTDECQTESLIWASSNDSTGTNFSSLRPSNRGKQAMGVKVGTFASQNLASIVCLKNIKSNLSPMPNQTQIKALMQTYSPLIYMHPDEKYLPSSVTWYFTNGALLYKKGEESSPVKIEPTGSNLPQGGSNDGTYWLDLPLDKKAKESVKKGDLQSSQVYLHVKPMLGGTFTDIVIWVFYPFNGPGRAKVKFFNVSLGKIGQHIGDWEHLTLRVSNFNGELKSIYFSQHSGGTWVDASQLEFQTGNPNTYYYDLG</sequence>
<dbReference type="InterPro" id="IPR009291">
    <property type="entry name" value="Vps62"/>
</dbReference>
<dbReference type="PANTHER" id="PTHR48152:SF3">
    <property type="entry name" value="DUF946 FAMILY PROTEIN (DUF946)"/>
    <property type="match status" value="1"/>
</dbReference>
<dbReference type="InParanoid" id="A0A7J7BYW1"/>
<proteinExistence type="predicted"/>
<evidence type="ECO:0000313" key="2">
    <source>
        <dbReference type="Proteomes" id="UP000593562"/>
    </source>
</evidence>
<evidence type="ECO:0000313" key="1">
    <source>
        <dbReference type="EMBL" id="KAF5727063.1"/>
    </source>
</evidence>
<dbReference type="Pfam" id="PF06101">
    <property type="entry name" value="Vps62"/>
    <property type="match status" value="1"/>
</dbReference>
<dbReference type="PANTHER" id="PTHR48152">
    <property type="entry name" value="F1C9.34 PROTEIN"/>
    <property type="match status" value="1"/>
</dbReference>
<accession>A0A7J7BYW1</accession>
<organism evidence="1 2">
    <name type="scientific">Tripterygium wilfordii</name>
    <name type="common">Thunder God vine</name>
    <dbReference type="NCBI Taxonomy" id="458696"/>
    <lineage>
        <taxon>Eukaryota</taxon>
        <taxon>Viridiplantae</taxon>
        <taxon>Streptophyta</taxon>
        <taxon>Embryophyta</taxon>
        <taxon>Tracheophyta</taxon>
        <taxon>Spermatophyta</taxon>
        <taxon>Magnoliopsida</taxon>
        <taxon>eudicotyledons</taxon>
        <taxon>Gunneridae</taxon>
        <taxon>Pentapetalae</taxon>
        <taxon>rosids</taxon>
        <taxon>fabids</taxon>
        <taxon>Celastrales</taxon>
        <taxon>Celastraceae</taxon>
        <taxon>Tripterygium</taxon>
    </lineage>
</organism>
<evidence type="ECO:0008006" key="3">
    <source>
        <dbReference type="Google" id="ProtNLM"/>
    </source>
</evidence>
<protein>
    <recommendedName>
        <fullName evidence="3">Vacuolar protein sorting-associated protein 62</fullName>
    </recommendedName>
</protein>
<gene>
    <name evidence="1" type="ORF">HS088_TW22G00750</name>
</gene>
<name>A0A7J7BYW1_TRIWF</name>
<dbReference type="AlphaFoldDB" id="A0A7J7BYW1"/>
<dbReference type="EMBL" id="JAAARO010000022">
    <property type="protein sequence ID" value="KAF5727063.1"/>
    <property type="molecule type" value="Genomic_DNA"/>
</dbReference>